<feature type="domain" description="ATPase AAA-type core" evidence="1">
    <location>
        <begin position="301"/>
        <end position="382"/>
    </location>
</feature>
<evidence type="ECO:0000259" key="1">
    <source>
        <dbReference type="Pfam" id="PF13304"/>
    </source>
</evidence>
<sequence length="444" mass="50130">MPILELVEFSWRHIMLVRFTVGNFLSFDTNQSLSLIADAHLGFGERVFTVDSVQLLKFGAIFGANAAGKSNVIKAMAFAHSMIKQGTAAIKNPEVYCRLKSENRSKPSYFEFEIALDDSLYAYGFEVIIAESVITEEWLVKLTKEKEQTLFARNTQKQTFVYDTLLFAVPVGPHLEALKGAENTLLIQSNALPAILGEVQSWFNHLTLANPSSALTGYGAFPIEDWGRLSKAITHFSTGISQIAFRGVDEKEVSSHVPPAYRGQYEADKERALKRQVPYRLQIGSRLFLMQQKSGALQFSEVGFAHKEAYFGYDEESDGTRRLLDLLSVLVTSEPGSVVFIDEIDRSLHPKLTLQFVKNYLELAKTQNVQLVVTTHESLLLNLQLLRRDEIFFVEKNQEGASVIYPFDQFQEQFDAHLEQAYLNGRYGGVPFFGGFYLPEEDEE</sequence>
<name>A0A372ME74_9SPIR</name>
<dbReference type="PANTHER" id="PTHR40396">
    <property type="entry name" value="ATPASE-LIKE PROTEIN"/>
    <property type="match status" value="1"/>
</dbReference>
<dbReference type="AlphaFoldDB" id="A0A372ME74"/>
<dbReference type="EMBL" id="QUWK01000013">
    <property type="protein sequence ID" value="RFU94091.1"/>
    <property type="molecule type" value="Genomic_DNA"/>
</dbReference>
<dbReference type="PANTHER" id="PTHR40396:SF1">
    <property type="entry name" value="ATPASE AAA-TYPE CORE DOMAIN-CONTAINING PROTEIN"/>
    <property type="match status" value="1"/>
</dbReference>
<gene>
    <name evidence="2" type="ORF">DYP60_11735</name>
</gene>
<proteinExistence type="predicted"/>
<protein>
    <submittedName>
        <fullName evidence="2">Transporter</fullName>
    </submittedName>
</protein>
<dbReference type="GO" id="GO:0005524">
    <property type="term" value="F:ATP binding"/>
    <property type="evidence" value="ECO:0007669"/>
    <property type="project" value="InterPro"/>
</dbReference>
<dbReference type="SUPFAM" id="SSF52540">
    <property type="entry name" value="P-loop containing nucleoside triphosphate hydrolases"/>
    <property type="match status" value="1"/>
</dbReference>
<organism evidence="2 3">
    <name type="scientific">Sphaerochaeta halotolerans</name>
    <dbReference type="NCBI Taxonomy" id="2293840"/>
    <lineage>
        <taxon>Bacteria</taxon>
        <taxon>Pseudomonadati</taxon>
        <taxon>Spirochaetota</taxon>
        <taxon>Spirochaetia</taxon>
        <taxon>Spirochaetales</taxon>
        <taxon>Sphaerochaetaceae</taxon>
        <taxon>Sphaerochaeta</taxon>
    </lineage>
</organism>
<accession>A0A372ME74</accession>
<feature type="domain" description="ATPase AAA-type core" evidence="1">
    <location>
        <begin position="60"/>
        <end position="151"/>
    </location>
</feature>
<dbReference type="InterPro" id="IPR003959">
    <property type="entry name" value="ATPase_AAA_core"/>
</dbReference>
<evidence type="ECO:0000313" key="3">
    <source>
        <dbReference type="Proteomes" id="UP000264002"/>
    </source>
</evidence>
<dbReference type="Proteomes" id="UP000264002">
    <property type="component" value="Unassembled WGS sequence"/>
</dbReference>
<dbReference type="Gene3D" id="3.40.50.300">
    <property type="entry name" value="P-loop containing nucleotide triphosphate hydrolases"/>
    <property type="match status" value="2"/>
</dbReference>
<dbReference type="InterPro" id="IPR027417">
    <property type="entry name" value="P-loop_NTPase"/>
</dbReference>
<dbReference type="Pfam" id="PF13304">
    <property type="entry name" value="AAA_21"/>
    <property type="match status" value="2"/>
</dbReference>
<dbReference type="GO" id="GO:0016887">
    <property type="term" value="F:ATP hydrolysis activity"/>
    <property type="evidence" value="ECO:0007669"/>
    <property type="project" value="InterPro"/>
</dbReference>
<keyword evidence="3" id="KW-1185">Reference proteome</keyword>
<reference evidence="3" key="1">
    <citation type="submission" date="2018-08" db="EMBL/GenBank/DDBJ databases">
        <authorList>
            <person name="Grouzdev D.S."/>
            <person name="Krutkina M.S."/>
        </authorList>
    </citation>
    <scope>NUCLEOTIDE SEQUENCE [LARGE SCALE GENOMIC DNA]</scope>
    <source>
        <strain evidence="3">4-11</strain>
    </source>
</reference>
<evidence type="ECO:0000313" key="2">
    <source>
        <dbReference type="EMBL" id="RFU94091.1"/>
    </source>
</evidence>
<reference evidence="2 3" key="2">
    <citation type="submission" date="2018-09" db="EMBL/GenBank/DDBJ databases">
        <title>Genome of Sphaerochaeta halotolerans strain 4-11.</title>
        <authorList>
            <person name="Nazina T.N."/>
            <person name="Sokolova D.S."/>
        </authorList>
    </citation>
    <scope>NUCLEOTIDE SEQUENCE [LARGE SCALE GENOMIC DNA]</scope>
    <source>
        <strain evidence="2 3">4-11</strain>
    </source>
</reference>
<comment type="caution">
    <text evidence="2">The sequence shown here is derived from an EMBL/GenBank/DDBJ whole genome shotgun (WGS) entry which is preliminary data.</text>
</comment>